<dbReference type="InterPro" id="IPR036736">
    <property type="entry name" value="ACP-like_sf"/>
</dbReference>
<dbReference type="Proteomes" id="UP001180489">
    <property type="component" value="Unassembled WGS sequence"/>
</dbReference>
<dbReference type="InterPro" id="IPR020459">
    <property type="entry name" value="AMP-binding"/>
</dbReference>
<evidence type="ECO:0000256" key="2">
    <source>
        <dbReference type="ARBA" id="ARBA00022450"/>
    </source>
</evidence>
<dbReference type="EMBL" id="JAVRFF010000102">
    <property type="protein sequence ID" value="MDT0478076.1"/>
    <property type="molecule type" value="Genomic_DNA"/>
</dbReference>
<dbReference type="PRINTS" id="PR00154">
    <property type="entry name" value="AMPBINDING"/>
</dbReference>
<dbReference type="InterPro" id="IPR025110">
    <property type="entry name" value="AMP-bd_C"/>
</dbReference>
<dbReference type="InterPro" id="IPR001242">
    <property type="entry name" value="Condensation_dom"/>
</dbReference>
<dbReference type="InterPro" id="IPR020806">
    <property type="entry name" value="PKS_PP-bd"/>
</dbReference>
<evidence type="ECO:0000313" key="6">
    <source>
        <dbReference type="Proteomes" id="UP001180489"/>
    </source>
</evidence>
<feature type="non-terminal residue" evidence="5">
    <location>
        <position position="558"/>
    </location>
</feature>
<dbReference type="Pfam" id="PF00501">
    <property type="entry name" value="AMP-binding"/>
    <property type="match status" value="1"/>
</dbReference>
<comment type="cofactor">
    <cofactor evidence="1">
        <name>pantetheine 4'-phosphate</name>
        <dbReference type="ChEBI" id="CHEBI:47942"/>
    </cofactor>
</comment>
<comment type="caution">
    <text evidence="5">The sequence shown here is derived from an EMBL/GenBank/DDBJ whole genome shotgun (WGS) entry which is preliminary data.</text>
</comment>
<keyword evidence="3" id="KW-0597">Phosphoprotein</keyword>
<feature type="domain" description="Carrier" evidence="4">
    <location>
        <begin position="398"/>
        <end position="473"/>
    </location>
</feature>
<dbReference type="SUPFAM" id="SSF52777">
    <property type="entry name" value="CoA-dependent acyltransferases"/>
    <property type="match status" value="1"/>
</dbReference>
<name>A0ABU2UXR1_9ACTN</name>
<evidence type="ECO:0000313" key="5">
    <source>
        <dbReference type="EMBL" id="MDT0478076.1"/>
    </source>
</evidence>
<protein>
    <submittedName>
        <fullName evidence="5">AMP-binding protein</fullName>
    </submittedName>
</protein>
<evidence type="ECO:0000256" key="1">
    <source>
        <dbReference type="ARBA" id="ARBA00001957"/>
    </source>
</evidence>
<dbReference type="SMART" id="SM00823">
    <property type="entry name" value="PKS_PP"/>
    <property type="match status" value="1"/>
</dbReference>
<dbReference type="Gene3D" id="3.30.300.30">
    <property type="match status" value="1"/>
</dbReference>
<gene>
    <name evidence="5" type="ORF">RM863_38785</name>
</gene>
<dbReference type="SUPFAM" id="SSF56801">
    <property type="entry name" value="Acetyl-CoA synthetase-like"/>
    <property type="match status" value="1"/>
</dbReference>
<dbReference type="Gene3D" id="3.30.559.10">
    <property type="entry name" value="Chloramphenicol acetyltransferase-like domain"/>
    <property type="match status" value="1"/>
</dbReference>
<dbReference type="Pfam" id="PF00668">
    <property type="entry name" value="Condensation"/>
    <property type="match status" value="1"/>
</dbReference>
<evidence type="ECO:0000259" key="4">
    <source>
        <dbReference type="PROSITE" id="PS50075"/>
    </source>
</evidence>
<dbReference type="PROSITE" id="PS00012">
    <property type="entry name" value="PHOSPHOPANTETHEINE"/>
    <property type="match status" value="1"/>
</dbReference>
<dbReference type="PROSITE" id="PS50075">
    <property type="entry name" value="CARRIER"/>
    <property type="match status" value="1"/>
</dbReference>
<evidence type="ECO:0000256" key="3">
    <source>
        <dbReference type="ARBA" id="ARBA00022553"/>
    </source>
</evidence>
<dbReference type="InterPro" id="IPR045851">
    <property type="entry name" value="AMP-bd_C_sf"/>
</dbReference>
<dbReference type="Pfam" id="PF00550">
    <property type="entry name" value="PP-binding"/>
    <property type="match status" value="1"/>
</dbReference>
<dbReference type="Gene3D" id="1.10.1200.10">
    <property type="entry name" value="ACP-like"/>
    <property type="match status" value="1"/>
</dbReference>
<dbReference type="RefSeq" id="WP_311638036.1">
    <property type="nucleotide sequence ID" value="NZ_JAVRFF010000102.1"/>
</dbReference>
<organism evidence="5 6">
    <name type="scientific">Streptomyces hintoniae</name>
    <dbReference type="NCBI Taxonomy" id="3075521"/>
    <lineage>
        <taxon>Bacteria</taxon>
        <taxon>Bacillati</taxon>
        <taxon>Actinomycetota</taxon>
        <taxon>Actinomycetes</taxon>
        <taxon>Kitasatosporales</taxon>
        <taxon>Streptomycetaceae</taxon>
        <taxon>Streptomyces</taxon>
    </lineage>
</organism>
<dbReference type="InterPro" id="IPR006162">
    <property type="entry name" value="Ppantetheine_attach_site"/>
</dbReference>
<reference evidence="5" key="1">
    <citation type="submission" date="2024-05" db="EMBL/GenBank/DDBJ databases">
        <title>30 novel species of actinomycetes from the DSMZ collection.</title>
        <authorList>
            <person name="Nouioui I."/>
        </authorList>
    </citation>
    <scope>NUCLEOTIDE SEQUENCE</scope>
    <source>
        <strain evidence="5">DSM 41014</strain>
    </source>
</reference>
<keyword evidence="2" id="KW-0596">Phosphopantetheine</keyword>
<sequence>SDNTHVVYIDTDTHTITGFPDTNPEHHTTPDDLFYVIYTSGSTGTPKGVMVEHHSVVRQVLYNWVELLTPEDCVAQVTSFSWDACAIECWGALIAGARLAIVLPDEIRNPFQLRTVVRDRGVTAMMLTSSLFNHHVSACPDLFETVRYTKYCGEKVTRAEADSLVRGEHAPEYLLHTYGPTENWGDTTLLRVSPESPNTPSMPIGGPSKNTELFVVDAADKLVPIGVPGELLVGGTGLARGYLNRPDLTAEKFVKVRLAGEARQVYRTGDLVRWLPSGVLEFLGRIDDQVKIRGIRIELGEIEARLASHDDVASAVVTVREDSPGDKRLIAYVVAKKGARAEAPVLRRWCAESLPDYMVPAGFMVLDALPATPNGKVDRRALPAPDHDRPDLPVQYVAPRDEIETAVAGIWAQVLGLSQVGIHDNFFDLGGHSLLATRTVSLLRQELGREVSVRQLFTSPTVEQLAQAIRTTSAALDGVDLVPVTRGEGGSPLSFAQQRLWFLEQMELGIDRLSYALRLRGGLDVAALEAAFSGLAARHEVLRTRFVIGEGGEPVQVV</sequence>
<dbReference type="CDD" id="cd05930">
    <property type="entry name" value="A_NRPS"/>
    <property type="match status" value="1"/>
</dbReference>
<feature type="non-terminal residue" evidence="5">
    <location>
        <position position="1"/>
    </location>
</feature>
<dbReference type="InterPro" id="IPR000873">
    <property type="entry name" value="AMP-dep_synth/lig_dom"/>
</dbReference>
<proteinExistence type="predicted"/>
<dbReference type="PROSITE" id="PS00455">
    <property type="entry name" value="AMP_BINDING"/>
    <property type="match status" value="1"/>
</dbReference>
<dbReference type="InterPro" id="IPR020845">
    <property type="entry name" value="AMP-binding_CS"/>
</dbReference>
<dbReference type="InterPro" id="IPR009081">
    <property type="entry name" value="PP-bd_ACP"/>
</dbReference>
<accession>A0ABU2UXR1</accession>
<dbReference type="SUPFAM" id="SSF47336">
    <property type="entry name" value="ACP-like"/>
    <property type="match status" value="1"/>
</dbReference>
<dbReference type="Pfam" id="PF13193">
    <property type="entry name" value="AMP-binding_C"/>
    <property type="match status" value="1"/>
</dbReference>
<dbReference type="InterPro" id="IPR023213">
    <property type="entry name" value="CAT-like_dom_sf"/>
</dbReference>
<keyword evidence="6" id="KW-1185">Reference proteome</keyword>
<dbReference type="Gene3D" id="3.40.50.980">
    <property type="match status" value="2"/>
</dbReference>
<dbReference type="Gene3D" id="2.30.38.10">
    <property type="entry name" value="Luciferase, Domain 3"/>
    <property type="match status" value="1"/>
</dbReference>
<dbReference type="PANTHER" id="PTHR45527:SF1">
    <property type="entry name" value="FATTY ACID SYNTHASE"/>
    <property type="match status" value="1"/>
</dbReference>
<dbReference type="PANTHER" id="PTHR45527">
    <property type="entry name" value="NONRIBOSOMAL PEPTIDE SYNTHETASE"/>
    <property type="match status" value="1"/>
</dbReference>